<feature type="domain" description="Pesticidal crystal protein Cry22Aa Ig-like" evidence="4">
    <location>
        <begin position="528"/>
        <end position="598"/>
    </location>
</feature>
<evidence type="ECO:0000256" key="1">
    <source>
        <dbReference type="SAM" id="MobiDB-lite"/>
    </source>
</evidence>
<sequence>MGGRHGRRFALALAAAVLASSAAVGRAQFDFKIVGAGVMDWSFLDAALTHPGNDIAIGNTGFAELVVRCERGIDSPLQVQLPEVDIPDIWYDNLDYYLGTWNPTSSGQGLFCEAWECDNIIGCANSELSFMPPNPGLGDDYMGIVRFDPYDFRGDPVKIYTTTHDGQNKVALAVRCDYCYTWAQNQALPNQKPPPGIGDTVSAPPSSGIPGGGGGSAPKPPPMQQLPPPPATAPPPTTTPPPLPPPPLPPSPPPPSTPPPPPTPPPPSTPPPPPTPPPPSTPPPSTPPPPPMPPPPTPPSTPPSTPPPPPPLPQTQPPPTPSPGNQSPPSGDGVAQSTETKPVVTLRGEKTMYVRQGDAFNDPGVTAMDASGVDLSSSVSVVGSVDTSTVGEYRLRYVATNSQGERGFKVRIVEVVPSSAPSQYDGLFPSQPTPPAQPQQPPSSPQPQSPAPTSPPPPSTTSPPANTGSQPTTPSLPTPSSPPSTTSPPSNPGSPPPPPPPSTPSPGNQSPPSGDGVAQSTETKPVVTLRGEKTMYVRQGDAFNDPGVTASGAQDEDLSSSVYVVGSVDTSTVGEYRLRYVATNSQGERGFKVRIVEVVPAGAPLPTPPSPPPSTTSPPATTGSQPTTPSLPTPSAPPPSPLPTPSAPPPPSTTSPPANTGSQPTTPSLPTPSAPPSISTPSNPGSSPPPPPPPPTPSPGNQSPPSGDGVAQSTETKPVVTLRGEKTMYVRQGDAFNDPGVTASGAQDEDLSSSVSVVGSVDTSTVGEYRLRYVATNSQGERGFKVRIVEVVPAGAPLPTPPSPPPSTTSPPATTGSPPSQYDGLFPSQPPPSASTTSPVSVPSEGQGAGDNGSPQAPPPSGSGSGGSQTLGIPAAPQSPLGGLPLQQQPGGTTTAPPGSAERVQPGQAPSPSPLQPSRQPSSRHPHHGAGGGGLRPGHQDAGLNNFDGSGGGGGGGEGKKDEKKGGVNKVALGVSLGLVFAILALAAAAYLLCLRRNRRRGYECALEGGPLPAYRGPLRRIVAGSQAKSVGPGLTEPLQASYVTENPLANGRYTTAAGEDLGVVRAQGLRDVERGYVAEGTGQPVRTVLTGGWNPSSSSS</sequence>
<dbReference type="Gene3D" id="2.60.40.10">
    <property type="entry name" value="Immunoglobulins"/>
    <property type="match status" value="3"/>
</dbReference>
<feature type="compositionally biased region" description="Pro residues" evidence="1">
    <location>
        <begin position="796"/>
        <end position="809"/>
    </location>
</feature>
<accession>A0AAX4PEP9</accession>
<feature type="compositionally biased region" description="Pro residues" evidence="1">
    <location>
        <begin position="686"/>
        <end position="698"/>
    </location>
</feature>
<feature type="chain" id="PRO_5043556515" evidence="3">
    <location>
        <begin position="28"/>
        <end position="1101"/>
    </location>
</feature>
<keyword evidence="2" id="KW-0472">Membrane</keyword>
<feature type="domain" description="Pesticidal crystal protein Cry22Aa Ig-like" evidence="4">
    <location>
        <begin position="345"/>
        <end position="415"/>
    </location>
</feature>
<dbReference type="AlphaFoldDB" id="A0AAX4PEP9"/>
<reference evidence="5 6" key="1">
    <citation type="submission" date="2024-03" db="EMBL/GenBank/DDBJ databases">
        <title>Complete genome sequence of the green alga Chloropicon roscoffensis RCC1871.</title>
        <authorList>
            <person name="Lemieux C."/>
            <person name="Pombert J.-F."/>
            <person name="Otis C."/>
            <person name="Turmel M."/>
        </authorList>
    </citation>
    <scope>NUCLEOTIDE SEQUENCE [LARGE SCALE GENOMIC DNA]</scope>
    <source>
        <strain evidence="5 6">RCC1871</strain>
    </source>
</reference>
<feature type="compositionally biased region" description="Low complexity" evidence="1">
    <location>
        <begin position="752"/>
        <end position="762"/>
    </location>
</feature>
<feature type="transmembrane region" description="Helical" evidence="2">
    <location>
        <begin position="971"/>
        <end position="994"/>
    </location>
</feature>
<feature type="compositionally biased region" description="Polar residues" evidence="1">
    <location>
        <begin position="324"/>
        <end position="340"/>
    </location>
</feature>
<evidence type="ECO:0000259" key="4">
    <source>
        <dbReference type="Pfam" id="PF16403"/>
    </source>
</evidence>
<feature type="compositionally biased region" description="Low complexity" evidence="1">
    <location>
        <begin position="617"/>
        <end position="628"/>
    </location>
</feature>
<feature type="region of interest" description="Disordered" evidence="1">
    <location>
        <begin position="420"/>
        <end position="558"/>
    </location>
</feature>
<keyword evidence="2" id="KW-1133">Transmembrane helix</keyword>
<dbReference type="EMBL" id="CP151509">
    <property type="protein sequence ID" value="WZN64440.1"/>
    <property type="molecule type" value="Genomic_DNA"/>
</dbReference>
<feature type="compositionally biased region" description="Low complexity" evidence="1">
    <location>
        <begin position="462"/>
        <end position="473"/>
    </location>
</feature>
<feature type="compositionally biased region" description="Low complexity" evidence="1">
    <location>
        <begin position="655"/>
        <end position="666"/>
    </location>
</feature>
<gene>
    <name evidence="5" type="ORF">HKI87_09g59960</name>
</gene>
<feature type="compositionally biased region" description="Low complexity" evidence="1">
    <location>
        <begin position="676"/>
        <end position="685"/>
    </location>
</feature>
<feature type="compositionally biased region" description="Pro residues" evidence="1">
    <location>
        <begin position="474"/>
        <end position="504"/>
    </location>
</feature>
<feature type="signal peptide" evidence="3">
    <location>
        <begin position="1"/>
        <end position="27"/>
    </location>
</feature>
<evidence type="ECO:0000256" key="2">
    <source>
        <dbReference type="SAM" id="Phobius"/>
    </source>
</evidence>
<feature type="compositionally biased region" description="Pro residues" evidence="1">
    <location>
        <begin position="629"/>
        <end position="654"/>
    </location>
</feature>
<feature type="region of interest" description="Disordered" evidence="1">
    <location>
        <begin position="794"/>
        <end position="965"/>
    </location>
</feature>
<feature type="compositionally biased region" description="Low complexity" evidence="1">
    <location>
        <begin position="810"/>
        <end position="820"/>
    </location>
</feature>
<dbReference type="PRINTS" id="PR01217">
    <property type="entry name" value="PRICHEXTENSN"/>
</dbReference>
<keyword evidence="2" id="KW-0812">Transmembrane</keyword>
<name>A0AAX4PEP9_9CHLO</name>
<dbReference type="Pfam" id="PF16403">
    <property type="entry name" value="Bact_surface_Ig-like"/>
    <property type="match status" value="3"/>
</dbReference>
<feature type="compositionally biased region" description="Pro residues" evidence="1">
    <location>
        <begin position="431"/>
        <end position="461"/>
    </location>
</feature>
<feature type="region of interest" description="Disordered" evidence="1">
    <location>
        <begin position="601"/>
        <end position="762"/>
    </location>
</feature>
<feature type="compositionally biased region" description="Pro residues" evidence="1">
    <location>
        <begin position="603"/>
        <end position="616"/>
    </location>
</feature>
<evidence type="ECO:0000313" key="6">
    <source>
        <dbReference type="Proteomes" id="UP001472866"/>
    </source>
</evidence>
<feature type="compositionally biased region" description="Low complexity" evidence="1">
    <location>
        <begin position="874"/>
        <end position="901"/>
    </location>
</feature>
<feature type="compositionally biased region" description="Low complexity" evidence="1">
    <location>
        <begin position="505"/>
        <end position="514"/>
    </location>
</feature>
<keyword evidence="3" id="KW-0732">Signal</keyword>
<keyword evidence="6" id="KW-1185">Reference proteome</keyword>
<evidence type="ECO:0000313" key="5">
    <source>
        <dbReference type="EMBL" id="WZN64440.1"/>
    </source>
</evidence>
<dbReference type="InterPro" id="IPR013783">
    <property type="entry name" value="Ig-like_fold"/>
</dbReference>
<feature type="domain" description="Pesticidal crystal protein Cry22Aa Ig-like" evidence="4">
    <location>
        <begin position="721"/>
        <end position="791"/>
    </location>
</feature>
<protein>
    <submittedName>
        <fullName evidence="5">DUF5011 domain-containing protein</fullName>
    </submittedName>
</protein>
<dbReference type="Proteomes" id="UP001472866">
    <property type="component" value="Chromosome 09"/>
</dbReference>
<evidence type="ECO:0000256" key="3">
    <source>
        <dbReference type="SAM" id="SignalP"/>
    </source>
</evidence>
<organism evidence="5 6">
    <name type="scientific">Chloropicon roscoffensis</name>
    <dbReference type="NCBI Taxonomy" id="1461544"/>
    <lineage>
        <taxon>Eukaryota</taxon>
        <taxon>Viridiplantae</taxon>
        <taxon>Chlorophyta</taxon>
        <taxon>Chloropicophyceae</taxon>
        <taxon>Chloropicales</taxon>
        <taxon>Chloropicaceae</taxon>
        <taxon>Chloropicon</taxon>
    </lineage>
</organism>
<feature type="compositionally biased region" description="Low complexity" evidence="1">
    <location>
        <begin position="834"/>
        <end position="844"/>
    </location>
</feature>
<proteinExistence type="predicted"/>
<feature type="compositionally biased region" description="Pro residues" evidence="1">
    <location>
        <begin position="218"/>
        <end position="322"/>
    </location>
</feature>
<dbReference type="InterPro" id="IPR032179">
    <property type="entry name" value="Cry22Aa_Ig-like"/>
</dbReference>
<feature type="region of interest" description="Disordered" evidence="1">
    <location>
        <begin position="187"/>
        <end position="350"/>
    </location>
</feature>